<sequence length="845" mass="91642">MRLLTGLVSLLSLCTAVWAIHESDAGVVDWHKHLVGVPLSGIPTTAPSFYRAGNKSIIITATANNVLAALEPADGALLWRYIFEPEDRIIGYFKGEMVSVVATLSSPGGGTLRTFNATSGDLLLEKRLHAPNEGALSEPAHYGKDVTFVPDSNDLYVITNGCTVKHINGTTEEAVWTHTSENRDSMVISSKLILMNGALYAVGVGRSVASYTLHITTFSPMTGEVIADSNIVSSIVDPVTEFIALSSSNPEKLVALWLEQGTLRHLALTPSLEEKPRLLKGLGFAQIVDIGLSGRGHAVAKSDANAHSLYAGALDALGQPYVTRVFWSHQMKKGSADVFAGHLAEGQGLTSSYYFPFETNKHGVISHWTREESLALTAIAELVEIPEKVASEAGHDLNEGFVARLTRHVIDAQIIVAATMYGKVFGIDSSNGKIIWNRVLGMGWADGFGGTIMPVKLFTIRTVSDGGDPEVVLIGQRRAKNIRGLLDTVLFHVNASTGSDITGESLDGEVLVANEVVQGALIESYLLKTEKRMVVLLDELLQVYIYLDTHETREIYASVAGQLSFPLRGVVEDRQRVIGHKIGPSLEGRRPVAYATWTLTFPVGEHVQALIPQAAPGPVASVGRVLGNRTTLYNCLDPRLFTALTVNAARAMCGIYVLDAAKGTVVYHAEVKATARGCEVKTALVAGGTVGGTMGYRMVSVEFYEGKKGDEKTESSELSPYSIDVFNVQTFEKAYVFPYAITALAPTLTKFGITTKDLVVATANHRIQSFPRRVLDPRRPNRKVANVHVFAYGLDMFLTRVAPSNTFDVLSENFNKVQLVITITGLLIAILVTRPMVQRKKLREK</sequence>
<dbReference type="InterPro" id="IPR026895">
    <property type="entry name" value="EMC1"/>
</dbReference>
<evidence type="ECO:0000313" key="15">
    <source>
        <dbReference type="EMBL" id="KJA19767.1"/>
    </source>
</evidence>
<keyword evidence="6 12" id="KW-0732">Signal</keyword>
<evidence type="ECO:0000256" key="5">
    <source>
        <dbReference type="ARBA" id="ARBA00022692"/>
    </source>
</evidence>
<comment type="similarity">
    <text evidence="2">Belongs to the EMC1 family.</text>
</comment>
<dbReference type="PANTHER" id="PTHR21573">
    <property type="entry name" value="ER MEMBRANE PROTEIN COMPLEX SUBUNIT 1"/>
    <property type="match status" value="1"/>
</dbReference>
<evidence type="ECO:0000256" key="10">
    <source>
        <dbReference type="ARBA" id="ARBA00023180"/>
    </source>
</evidence>
<dbReference type="SUPFAM" id="SSF50998">
    <property type="entry name" value="Quinoprotein alcohol dehydrogenase-like"/>
    <property type="match status" value="1"/>
</dbReference>
<evidence type="ECO:0000256" key="9">
    <source>
        <dbReference type="ARBA" id="ARBA00023136"/>
    </source>
</evidence>
<feature type="domain" description="EMC1 first beta-propeller" evidence="14">
    <location>
        <begin position="19"/>
        <end position="279"/>
    </location>
</feature>
<dbReference type="Pfam" id="PF25293">
    <property type="entry name" value="Beta-prop_EMC1_N"/>
    <property type="match status" value="1"/>
</dbReference>
<evidence type="ECO:0000259" key="14">
    <source>
        <dbReference type="Pfam" id="PF25293"/>
    </source>
</evidence>
<keyword evidence="8 11" id="KW-1133">Transmembrane helix</keyword>
<keyword evidence="5 11" id="KW-0812">Transmembrane</keyword>
<keyword evidence="16" id="KW-1185">Reference proteome</keyword>
<feature type="domain" description="ER membrane protein complex subunit 1 C-terminal" evidence="13">
    <location>
        <begin position="787"/>
        <end position="845"/>
    </location>
</feature>
<evidence type="ECO:0000256" key="3">
    <source>
        <dbReference type="ARBA" id="ARBA00011276"/>
    </source>
</evidence>
<evidence type="ECO:0000313" key="16">
    <source>
        <dbReference type="Proteomes" id="UP000054270"/>
    </source>
</evidence>
<feature type="transmembrane region" description="Helical" evidence="11">
    <location>
        <begin position="817"/>
        <end position="837"/>
    </location>
</feature>
<dbReference type="Gene3D" id="2.130.10.10">
    <property type="entry name" value="YVTN repeat-like/Quinoprotein amine dehydrogenase"/>
    <property type="match status" value="1"/>
</dbReference>
<keyword evidence="9 11" id="KW-0472">Membrane</keyword>
<feature type="signal peptide" evidence="12">
    <location>
        <begin position="1"/>
        <end position="19"/>
    </location>
</feature>
<dbReference type="EMBL" id="KN817574">
    <property type="protein sequence ID" value="KJA19767.1"/>
    <property type="molecule type" value="Genomic_DNA"/>
</dbReference>
<evidence type="ECO:0000256" key="1">
    <source>
        <dbReference type="ARBA" id="ARBA00004115"/>
    </source>
</evidence>
<dbReference type="OrthoDB" id="28092at2759"/>
<evidence type="ECO:0000256" key="8">
    <source>
        <dbReference type="ARBA" id="ARBA00022989"/>
    </source>
</evidence>
<comment type="subunit">
    <text evidence="3">Component of the ER membrane protein complex (EMC).</text>
</comment>
<dbReference type="Proteomes" id="UP000054270">
    <property type="component" value="Unassembled WGS sequence"/>
</dbReference>
<dbReference type="InterPro" id="IPR015943">
    <property type="entry name" value="WD40/YVTN_repeat-like_dom_sf"/>
</dbReference>
<keyword evidence="10" id="KW-0325">Glycoprotein</keyword>
<dbReference type="STRING" id="945553.A0A0D2KZ86"/>
<dbReference type="AlphaFoldDB" id="A0A0D2KZ86"/>
<evidence type="ECO:0000256" key="7">
    <source>
        <dbReference type="ARBA" id="ARBA00022824"/>
    </source>
</evidence>
<evidence type="ECO:0000256" key="12">
    <source>
        <dbReference type="SAM" id="SignalP"/>
    </source>
</evidence>
<proteinExistence type="inferred from homology"/>
<evidence type="ECO:0000259" key="13">
    <source>
        <dbReference type="Pfam" id="PF07774"/>
    </source>
</evidence>
<dbReference type="PANTHER" id="PTHR21573:SF0">
    <property type="entry name" value="ER MEMBRANE PROTEIN COMPLEX SUBUNIT 1"/>
    <property type="match status" value="1"/>
</dbReference>
<dbReference type="InterPro" id="IPR058545">
    <property type="entry name" value="Beta-prop_EMC1_1st"/>
</dbReference>
<evidence type="ECO:0000256" key="4">
    <source>
        <dbReference type="ARBA" id="ARBA00020824"/>
    </source>
</evidence>
<evidence type="ECO:0000256" key="6">
    <source>
        <dbReference type="ARBA" id="ARBA00022729"/>
    </source>
</evidence>
<protein>
    <recommendedName>
        <fullName evidence="4">ER membrane protein complex subunit 1</fullName>
    </recommendedName>
</protein>
<dbReference type="InterPro" id="IPR011047">
    <property type="entry name" value="Quinoprotein_ADH-like_sf"/>
</dbReference>
<dbReference type="Pfam" id="PF07774">
    <property type="entry name" value="EMC1_C"/>
    <property type="match status" value="2"/>
</dbReference>
<accession>A0A0D2KZ86</accession>
<organism evidence="15 16">
    <name type="scientific">Hypholoma sublateritium (strain FD-334 SS-4)</name>
    <dbReference type="NCBI Taxonomy" id="945553"/>
    <lineage>
        <taxon>Eukaryota</taxon>
        <taxon>Fungi</taxon>
        <taxon>Dikarya</taxon>
        <taxon>Basidiomycota</taxon>
        <taxon>Agaricomycotina</taxon>
        <taxon>Agaricomycetes</taxon>
        <taxon>Agaricomycetidae</taxon>
        <taxon>Agaricales</taxon>
        <taxon>Agaricineae</taxon>
        <taxon>Strophariaceae</taxon>
        <taxon>Hypholoma</taxon>
    </lineage>
</organism>
<keyword evidence="7" id="KW-0256">Endoplasmic reticulum</keyword>
<gene>
    <name evidence="15" type="ORF">HYPSUDRAFT_44050</name>
</gene>
<dbReference type="GO" id="GO:0072546">
    <property type="term" value="C:EMC complex"/>
    <property type="evidence" value="ECO:0007669"/>
    <property type="project" value="InterPro"/>
</dbReference>
<name>A0A0D2KZ86_HYPSF</name>
<feature type="chain" id="PRO_5002257411" description="ER membrane protein complex subunit 1" evidence="12">
    <location>
        <begin position="20"/>
        <end position="845"/>
    </location>
</feature>
<dbReference type="InterPro" id="IPR011678">
    <property type="entry name" value="EMC1_C"/>
</dbReference>
<feature type="domain" description="ER membrane protein complex subunit 1 C-terminal" evidence="13">
    <location>
        <begin position="693"/>
        <end position="783"/>
    </location>
</feature>
<evidence type="ECO:0000256" key="11">
    <source>
        <dbReference type="SAM" id="Phobius"/>
    </source>
</evidence>
<dbReference type="GO" id="GO:0034975">
    <property type="term" value="P:protein folding in endoplasmic reticulum"/>
    <property type="evidence" value="ECO:0007669"/>
    <property type="project" value="TreeGrafter"/>
</dbReference>
<dbReference type="OMA" id="HETREIY"/>
<comment type="subcellular location">
    <subcellularLocation>
        <location evidence="1">Endoplasmic reticulum membrane</location>
        <topology evidence="1">Single-pass type I membrane protein</topology>
    </subcellularLocation>
</comment>
<evidence type="ECO:0000256" key="2">
    <source>
        <dbReference type="ARBA" id="ARBA00007904"/>
    </source>
</evidence>
<reference evidence="16" key="1">
    <citation type="submission" date="2014-04" db="EMBL/GenBank/DDBJ databases">
        <title>Evolutionary Origins and Diversification of the Mycorrhizal Mutualists.</title>
        <authorList>
            <consortium name="DOE Joint Genome Institute"/>
            <consortium name="Mycorrhizal Genomics Consortium"/>
            <person name="Kohler A."/>
            <person name="Kuo A."/>
            <person name="Nagy L.G."/>
            <person name="Floudas D."/>
            <person name="Copeland A."/>
            <person name="Barry K.W."/>
            <person name="Cichocki N."/>
            <person name="Veneault-Fourrey C."/>
            <person name="LaButti K."/>
            <person name="Lindquist E.A."/>
            <person name="Lipzen A."/>
            <person name="Lundell T."/>
            <person name="Morin E."/>
            <person name="Murat C."/>
            <person name="Riley R."/>
            <person name="Ohm R."/>
            <person name="Sun H."/>
            <person name="Tunlid A."/>
            <person name="Henrissat B."/>
            <person name="Grigoriev I.V."/>
            <person name="Hibbett D.S."/>
            <person name="Martin F."/>
        </authorList>
    </citation>
    <scope>NUCLEOTIDE SEQUENCE [LARGE SCALE GENOMIC DNA]</scope>
    <source>
        <strain evidence="16">FD-334 SS-4</strain>
    </source>
</reference>